<dbReference type="GO" id="GO:0000492">
    <property type="term" value="P:box C/D snoRNP assembly"/>
    <property type="evidence" value="ECO:0007669"/>
    <property type="project" value="TreeGrafter"/>
</dbReference>
<dbReference type="EMBL" id="LFWA01000014">
    <property type="protein sequence ID" value="KTW27498.1"/>
    <property type="molecule type" value="Genomic_DNA"/>
</dbReference>
<evidence type="ECO:0000256" key="6">
    <source>
        <dbReference type="PROSITE-ProRule" id="PRU00453"/>
    </source>
</evidence>
<keyword evidence="1" id="KW-0479">Metal-binding</keyword>
<dbReference type="InterPro" id="IPR057721">
    <property type="entry name" value="BCD1_alpha/beta"/>
</dbReference>
<dbReference type="VEuPathDB" id="FungiDB:T551_02997"/>
<dbReference type="RefSeq" id="XP_018228468.1">
    <property type="nucleotide sequence ID" value="XM_018375260.1"/>
</dbReference>
<reference evidence="9" key="1">
    <citation type="journal article" date="2016" name="Nat. Commun.">
        <title>Genome analysis of three Pneumocystis species reveals adaptation mechanisms to life exclusively in mammalian hosts.</title>
        <authorList>
            <person name="Ma L."/>
            <person name="Chen Z."/>
            <person name="Huang D.W."/>
            <person name="Kutty G."/>
            <person name="Ishihara M."/>
            <person name="Wang H."/>
            <person name="Abouelleil A."/>
            <person name="Bishop L."/>
            <person name="Davey E."/>
            <person name="Deng R."/>
            <person name="Deng X."/>
            <person name="Fan L."/>
            <person name="Fantoni G."/>
            <person name="Fitzgerald M."/>
            <person name="Gogineni E."/>
            <person name="Goldberg J.M."/>
            <person name="Handley G."/>
            <person name="Hu X."/>
            <person name="Huber C."/>
            <person name="Jiao X."/>
            <person name="Jones K."/>
            <person name="Levin J.Z."/>
            <person name="Liu Y."/>
            <person name="Macdonald P."/>
            <person name="Melnikov A."/>
            <person name="Raley C."/>
            <person name="Sassi M."/>
            <person name="Sherman B.T."/>
            <person name="Song X."/>
            <person name="Sykes S."/>
            <person name="Tran B."/>
            <person name="Walsh L."/>
            <person name="Xia Y."/>
            <person name="Yang J."/>
            <person name="Young S."/>
            <person name="Zeng Q."/>
            <person name="Zheng X."/>
            <person name="Stephens R."/>
            <person name="Nusbaum C."/>
            <person name="Birren B.W."/>
            <person name="Azadi P."/>
            <person name="Lempicki R.A."/>
            <person name="Cuomo C.A."/>
            <person name="Kovacs J.A."/>
        </authorList>
    </citation>
    <scope>NUCLEOTIDE SEQUENCE [LARGE SCALE GENOMIC DNA]</scope>
    <source>
        <strain evidence="9">RU7</strain>
    </source>
</reference>
<dbReference type="GeneID" id="28941515"/>
<comment type="function">
    <text evidence="4">Required for box C/D snoRNAs accumulation involved in snoRNA processing, snoRNA transport to the nucleolus and ribosome biogenesis.</text>
</comment>
<dbReference type="AlphaFoldDB" id="A0A0W4ZGK5"/>
<dbReference type="InterPro" id="IPR051639">
    <property type="entry name" value="BCD1"/>
</dbReference>
<keyword evidence="3" id="KW-0862">Zinc</keyword>
<evidence type="ECO:0000256" key="2">
    <source>
        <dbReference type="ARBA" id="ARBA00022771"/>
    </source>
</evidence>
<dbReference type="Proteomes" id="UP000053447">
    <property type="component" value="Unassembled WGS sequence"/>
</dbReference>
<dbReference type="STRING" id="1408657.A0A0W4ZGK5"/>
<evidence type="ECO:0000259" key="7">
    <source>
        <dbReference type="PROSITE" id="PS51083"/>
    </source>
</evidence>
<protein>
    <recommendedName>
        <fullName evidence="7">HIT-type domain-containing protein</fullName>
    </recommendedName>
</protein>
<gene>
    <name evidence="8" type="ORF">T551_02997</name>
</gene>
<proteinExistence type="inferred from homology"/>
<comment type="caution">
    <text evidence="8">The sequence shown here is derived from an EMBL/GenBank/DDBJ whole genome shotgun (WGS) entry which is preliminary data.</text>
</comment>
<feature type="domain" description="HIT-type" evidence="7">
    <location>
        <begin position="24"/>
        <end position="58"/>
    </location>
</feature>
<evidence type="ECO:0000256" key="5">
    <source>
        <dbReference type="ARBA" id="ARBA00049654"/>
    </source>
</evidence>
<organism evidence="8 9">
    <name type="scientific">Pneumocystis jirovecii (strain RU7)</name>
    <name type="common">Human pneumocystis pneumonia agent</name>
    <dbReference type="NCBI Taxonomy" id="1408657"/>
    <lineage>
        <taxon>Eukaryota</taxon>
        <taxon>Fungi</taxon>
        <taxon>Dikarya</taxon>
        <taxon>Ascomycota</taxon>
        <taxon>Taphrinomycotina</taxon>
        <taxon>Pneumocystomycetes</taxon>
        <taxon>Pneumocystaceae</taxon>
        <taxon>Pneumocystis</taxon>
    </lineage>
</organism>
<dbReference type="Gene3D" id="3.30.60.190">
    <property type="match status" value="1"/>
</dbReference>
<dbReference type="GO" id="GO:0005634">
    <property type="term" value="C:nucleus"/>
    <property type="evidence" value="ECO:0007669"/>
    <property type="project" value="TreeGrafter"/>
</dbReference>
<name>A0A0W4ZGK5_PNEJ7</name>
<keyword evidence="9" id="KW-1185">Reference proteome</keyword>
<evidence type="ECO:0000256" key="1">
    <source>
        <dbReference type="ARBA" id="ARBA00022723"/>
    </source>
</evidence>
<keyword evidence="2 6" id="KW-0863">Zinc-finger</keyword>
<dbReference type="SUPFAM" id="SSF144232">
    <property type="entry name" value="HIT/MYND zinc finger-like"/>
    <property type="match status" value="1"/>
</dbReference>
<dbReference type="Pfam" id="PF25790">
    <property type="entry name" value="BCD1"/>
    <property type="match status" value="1"/>
</dbReference>
<dbReference type="GO" id="GO:0048254">
    <property type="term" value="P:snoRNA localization"/>
    <property type="evidence" value="ECO:0007669"/>
    <property type="project" value="TreeGrafter"/>
</dbReference>
<evidence type="ECO:0000313" key="9">
    <source>
        <dbReference type="Proteomes" id="UP000053447"/>
    </source>
</evidence>
<dbReference type="Pfam" id="PF04438">
    <property type="entry name" value="zf-HIT"/>
    <property type="match status" value="1"/>
</dbReference>
<dbReference type="InterPro" id="IPR007529">
    <property type="entry name" value="Znf_HIT"/>
</dbReference>
<dbReference type="eggNOG" id="KOG2858">
    <property type="taxonomic scope" value="Eukaryota"/>
</dbReference>
<dbReference type="GO" id="GO:0000463">
    <property type="term" value="P:maturation of LSU-rRNA from tricistronic rRNA transcript (SSU-rRNA, 5.8S rRNA, LSU-rRNA)"/>
    <property type="evidence" value="ECO:0007669"/>
    <property type="project" value="TreeGrafter"/>
</dbReference>
<evidence type="ECO:0000313" key="8">
    <source>
        <dbReference type="EMBL" id="KTW27498.1"/>
    </source>
</evidence>
<dbReference type="CDD" id="cd23023">
    <property type="entry name" value="zf-HIT_BCD1"/>
    <property type="match status" value="1"/>
</dbReference>
<dbReference type="PROSITE" id="PS51083">
    <property type="entry name" value="ZF_HIT"/>
    <property type="match status" value="1"/>
</dbReference>
<accession>A0A0W4ZGK5</accession>
<dbReference type="PANTHER" id="PTHR13483:SF11">
    <property type="entry name" value="ZINC FINGER HIT DOMAIN-CONTAINING PROTEIN 3"/>
    <property type="match status" value="1"/>
</dbReference>
<sequence>MTINSISLFFQFKSALKLMKLKECTICLTSTAKYRCPQCNIETCSAQCSTEHKKRSLCSGLPNPTSFLNKKDLLTIQSLDRDYNFLSAIESSLDSFVKNRMSFSSNHAALKLKKIIEKCGIRYLIIPRGMSRACQNKTFWSKKRKKIFWTIEWIYIKNETKISNIEHKVPSDINIVDAYKNFIHKRKINELLDIDYQTIQFMIKKVNSPANNSIYETLNKNTTLLESLKGMTILEFPTIHIIVNENKNKYASISKEITQIKNEIKIKTEIKTKIKQNGIVDYDSEE</sequence>
<dbReference type="OrthoDB" id="272357at2759"/>
<dbReference type="GO" id="GO:0070761">
    <property type="term" value="C:pre-snoRNP complex"/>
    <property type="evidence" value="ECO:0007669"/>
    <property type="project" value="TreeGrafter"/>
</dbReference>
<dbReference type="GO" id="GO:0008270">
    <property type="term" value="F:zinc ion binding"/>
    <property type="evidence" value="ECO:0007669"/>
    <property type="project" value="UniProtKB-UniRule"/>
</dbReference>
<comment type="similarity">
    <text evidence="5">Belongs to the BCD1 family.</text>
</comment>
<dbReference type="PANTHER" id="PTHR13483">
    <property type="entry name" value="BOX C_D SNORNA PROTEIN 1-RELATED"/>
    <property type="match status" value="1"/>
</dbReference>
<evidence type="ECO:0000256" key="4">
    <source>
        <dbReference type="ARBA" id="ARBA00049598"/>
    </source>
</evidence>
<evidence type="ECO:0000256" key="3">
    <source>
        <dbReference type="ARBA" id="ARBA00022833"/>
    </source>
</evidence>